<dbReference type="AlphaFoldDB" id="A0A392RA29"/>
<reference evidence="1 2" key="1">
    <citation type="journal article" date="2018" name="Front. Plant Sci.">
        <title>Red Clover (Trifolium pratense) and Zigzag Clover (T. medium) - A Picture of Genomic Similarities and Differences.</title>
        <authorList>
            <person name="Dluhosova J."/>
            <person name="Istvanek J."/>
            <person name="Nedelnik J."/>
            <person name="Repkova J."/>
        </authorList>
    </citation>
    <scope>NUCLEOTIDE SEQUENCE [LARGE SCALE GENOMIC DNA]</scope>
    <source>
        <strain evidence="2">cv. 10/8</strain>
        <tissue evidence="1">Leaf</tissue>
    </source>
</reference>
<name>A0A392RA29_9FABA</name>
<protein>
    <submittedName>
        <fullName evidence="1">Putative ribonuclease H protein</fullName>
    </submittedName>
</protein>
<evidence type="ECO:0000313" key="2">
    <source>
        <dbReference type="Proteomes" id="UP000265520"/>
    </source>
</evidence>
<comment type="caution">
    <text evidence="1">The sequence shown here is derived from an EMBL/GenBank/DDBJ whole genome shotgun (WGS) entry which is preliminary data.</text>
</comment>
<dbReference type="EMBL" id="LXQA010199571">
    <property type="protein sequence ID" value="MCI32884.1"/>
    <property type="molecule type" value="Genomic_DNA"/>
</dbReference>
<feature type="non-terminal residue" evidence="1">
    <location>
        <position position="107"/>
    </location>
</feature>
<evidence type="ECO:0000313" key="1">
    <source>
        <dbReference type="EMBL" id="MCI32884.1"/>
    </source>
</evidence>
<organism evidence="1 2">
    <name type="scientific">Trifolium medium</name>
    <dbReference type="NCBI Taxonomy" id="97028"/>
    <lineage>
        <taxon>Eukaryota</taxon>
        <taxon>Viridiplantae</taxon>
        <taxon>Streptophyta</taxon>
        <taxon>Embryophyta</taxon>
        <taxon>Tracheophyta</taxon>
        <taxon>Spermatophyta</taxon>
        <taxon>Magnoliopsida</taxon>
        <taxon>eudicotyledons</taxon>
        <taxon>Gunneridae</taxon>
        <taxon>Pentapetalae</taxon>
        <taxon>rosids</taxon>
        <taxon>fabids</taxon>
        <taxon>Fabales</taxon>
        <taxon>Fabaceae</taxon>
        <taxon>Papilionoideae</taxon>
        <taxon>50 kb inversion clade</taxon>
        <taxon>NPAAA clade</taxon>
        <taxon>Hologalegina</taxon>
        <taxon>IRL clade</taxon>
        <taxon>Trifolieae</taxon>
        <taxon>Trifolium</taxon>
    </lineage>
</organism>
<accession>A0A392RA29</accession>
<proteinExistence type="predicted"/>
<sequence length="107" mass="12436">MNGCRWRIGDGTKIKIMNEPWLKKENGLWMQSPLDQDVANNILAVPLFEDVEEDKLIWQDDSYGNYSVKSAYNMLLNPTVAAARTDMGDWKWLWKAQAPPKSKHLIW</sequence>
<keyword evidence="2" id="KW-1185">Reference proteome</keyword>
<dbReference type="Proteomes" id="UP000265520">
    <property type="component" value="Unassembled WGS sequence"/>
</dbReference>